<dbReference type="PANTHER" id="PTHR31672">
    <property type="entry name" value="BNACNNG10540D PROTEIN"/>
    <property type="match status" value="1"/>
</dbReference>
<reference evidence="1" key="1">
    <citation type="submission" date="2023-05" db="EMBL/GenBank/DDBJ databases">
        <title>Nepenthes gracilis genome sequencing.</title>
        <authorList>
            <person name="Fukushima K."/>
        </authorList>
    </citation>
    <scope>NUCLEOTIDE SEQUENCE</scope>
    <source>
        <strain evidence="1">SING2019-196</strain>
    </source>
</reference>
<accession>A0AAD3T3G7</accession>
<dbReference type="Proteomes" id="UP001279734">
    <property type="component" value="Unassembled WGS sequence"/>
</dbReference>
<dbReference type="AlphaFoldDB" id="A0AAD3T3G7"/>
<sequence>MAFNNDQIYELFSWLPVKSLRKFASVSKHCNGFLSESSFIRLQSHHGMLKAAAADDGYFVQSKYGGSWSFLPSSMMDSASAVVPLDSLEFLGEQWLRIISSSNGLLLCVQTATYDPSSLYVVNPATGTWTMIPAPEEVKEILRHDSYSDYGLGIVFECGGYHTDFPDDYLLMAVSGFGLIVYSPMTRAWEMRHKFVVGGSLYLRQDNHVYLENVGVHFLCDKLYFSAIRPHIMAFNPSEGTTRLLKIPRDAWRRRDVCSFNLRIFRWKGNSCNAQPTISLVRLERKKCFKVWVLEDYNNSLWVKVLKVRVKVLAAEEVNPVVAGYAITSGTCLAFATTKNLYKYNLEDNDFEKVQVVGRHGVFDLLDFCEHSAGGVDMIPYSSTLRPPGTGPVAVVGRSA</sequence>
<comment type="caution">
    <text evidence="1">The sequence shown here is derived from an EMBL/GenBank/DDBJ whole genome shotgun (WGS) entry which is preliminary data.</text>
</comment>
<protein>
    <recommendedName>
        <fullName evidence="3">F-box domain-containing protein</fullName>
    </recommendedName>
</protein>
<evidence type="ECO:0000313" key="1">
    <source>
        <dbReference type="EMBL" id="GMH21984.1"/>
    </source>
</evidence>
<evidence type="ECO:0000313" key="2">
    <source>
        <dbReference type="Proteomes" id="UP001279734"/>
    </source>
</evidence>
<dbReference type="InterPro" id="IPR050796">
    <property type="entry name" value="SCF_F-box_component"/>
</dbReference>
<gene>
    <name evidence="1" type="ORF">Nepgr_023827</name>
</gene>
<evidence type="ECO:0008006" key="3">
    <source>
        <dbReference type="Google" id="ProtNLM"/>
    </source>
</evidence>
<dbReference type="EMBL" id="BSYO01000024">
    <property type="protein sequence ID" value="GMH21984.1"/>
    <property type="molecule type" value="Genomic_DNA"/>
</dbReference>
<keyword evidence="2" id="KW-1185">Reference proteome</keyword>
<proteinExistence type="predicted"/>
<name>A0AAD3T3G7_NEPGR</name>
<dbReference type="PANTHER" id="PTHR31672:SF13">
    <property type="entry name" value="F-BOX PROTEIN CPR30-LIKE"/>
    <property type="match status" value="1"/>
</dbReference>
<organism evidence="1 2">
    <name type="scientific">Nepenthes gracilis</name>
    <name type="common">Slender pitcher plant</name>
    <dbReference type="NCBI Taxonomy" id="150966"/>
    <lineage>
        <taxon>Eukaryota</taxon>
        <taxon>Viridiplantae</taxon>
        <taxon>Streptophyta</taxon>
        <taxon>Embryophyta</taxon>
        <taxon>Tracheophyta</taxon>
        <taxon>Spermatophyta</taxon>
        <taxon>Magnoliopsida</taxon>
        <taxon>eudicotyledons</taxon>
        <taxon>Gunneridae</taxon>
        <taxon>Pentapetalae</taxon>
        <taxon>Caryophyllales</taxon>
        <taxon>Nepenthaceae</taxon>
        <taxon>Nepenthes</taxon>
    </lineage>
</organism>